<name>A0ABD0J2K9_9CAEN</name>
<sequence>MSLTRSQAMASTFLLFLPIQRRNGPSEVAVEITGAAFLSLHPFCDVQRCTTRNIATLKTWELIIDESIDIAFITESWLLQNGDDAVIADLTPPTHKTVSFPRIGRRGCGICIIFAKHLEPSLSHKKLAVTSYEAAETRLVFYDTSITFICIYRPPPSKVNKLTEKDFFTEFPDLLSSYSDRPGDLVLLGDFNVHFEVTSNTGAKHLRNLFNDHNLTQVVCEPTHKLGHTLDLLVVRENYPCLQSFLVKDLALSDHKAIFFHLLIQKPHHSKRLITTRNLKKINLSVFQDDMATVASSLFTDCPDSCLVQNFNQSLRQTLDCHAPLCTRRVTDRPSSPWITDDIKDAKRQLQKTEKHWRSTHLTVHRQIFTHQRSVLKSLHRSEKRQYYRARLSDCTSTRTLFQVADELLGVSKDPSLPSSIPSSDLPDKFCKFFDKKISDIRSELDSSDST</sequence>
<evidence type="ECO:0000313" key="2">
    <source>
        <dbReference type="EMBL" id="KAK7452074.1"/>
    </source>
</evidence>
<organism evidence="2 3">
    <name type="scientific">Batillaria attramentaria</name>
    <dbReference type="NCBI Taxonomy" id="370345"/>
    <lineage>
        <taxon>Eukaryota</taxon>
        <taxon>Metazoa</taxon>
        <taxon>Spiralia</taxon>
        <taxon>Lophotrochozoa</taxon>
        <taxon>Mollusca</taxon>
        <taxon>Gastropoda</taxon>
        <taxon>Caenogastropoda</taxon>
        <taxon>Sorbeoconcha</taxon>
        <taxon>Cerithioidea</taxon>
        <taxon>Batillariidae</taxon>
        <taxon>Batillaria</taxon>
    </lineage>
</organism>
<gene>
    <name evidence="2" type="ORF">BaRGS_00039772</name>
</gene>
<accession>A0ABD0J2K9</accession>
<dbReference type="PANTHER" id="PTHR46670">
    <property type="entry name" value="ENDO/EXONUCLEASE/PHOSPHATASE DOMAIN-CONTAINING PROTEIN"/>
    <property type="match status" value="1"/>
</dbReference>
<dbReference type="InterPro" id="IPR036691">
    <property type="entry name" value="Endo/exonu/phosph_ase_sf"/>
</dbReference>
<dbReference type="AlphaFoldDB" id="A0ABD0J2K9"/>
<dbReference type="Pfam" id="PF14529">
    <property type="entry name" value="Exo_endo_phos_2"/>
    <property type="match status" value="1"/>
</dbReference>
<feature type="non-terminal residue" evidence="2">
    <location>
        <position position="451"/>
    </location>
</feature>
<keyword evidence="3" id="KW-1185">Reference proteome</keyword>
<reference evidence="2 3" key="1">
    <citation type="journal article" date="2023" name="Sci. Data">
        <title>Genome assembly of the Korean intertidal mud-creeper Batillaria attramentaria.</title>
        <authorList>
            <person name="Patra A.K."/>
            <person name="Ho P.T."/>
            <person name="Jun S."/>
            <person name="Lee S.J."/>
            <person name="Kim Y."/>
            <person name="Won Y.J."/>
        </authorList>
    </citation>
    <scope>NUCLEOTIDE SEQUENCE [LARGE SCALE GENOMIC DNA]</scope>
    <source>
        <strain evidence="2">Wonlab-2016</strain>
    </source>
</reference>
<comment type="caution">
    <text evidence="2">The sequence shown here is derived from an EMBL/GenBank/DDBJ whole genome shotgun (WGS) entry which is preliminary data.</text>
</comment>
<proteinExistence type="predicted"/>
<dbReference type="Proteomes" id="UP001519460">
    <property type="component" value="Unassembled WGS sequence"/>
</dbReference>
<dbReference type="InterPro" id="IPR005135">
    <property type="entry name" value="Endo/exonuclease/phosphatase"/>
</dbReference>
<dbReference type="Gene3D" id="3.60.10.10">
    <property type="entry name" value="Endonuclease/exonuclease/phosphatase"/>
    <property type="match status" value="1"/>
</dbReference>
<dbReference type="PANTHER" id="PTHR46670:SF3">
    <property type="entry name" value="ENDONUCLEASE_EXONUCLEASE_PHOSPHATASE DOMAIN-CONTAINING PROTEIN"/>
    <property type="match status" value="1"/>
</dbReference>
<dbReference type="SUPFAM" id="SSF56219">
    <property type="entry name" value="DNase I-like"/>
    <property type="match status" value="1"/>
</dbReference>
<dbReference type="EMBL" id="JACVVK020000722">
    <property type="protein sequence ID" value="KAK7452074.1"/>
    <property type="molecule type" value="Genomic_DNA"/>
</dbReference>
<evidence type="ECO:0000313" key="3">
    <source>
        <dbReference type="Proteomes" id="UP001519460"/>
    </source>
</evidence>
<protein>
    <recommendedName>
        <fullName evidence="1">Endonuclease/exonuclease/phosphatase domain-containing protein</fullName>
    </recommendedName>
</protein>
<evidence type="ECO:0000259" key="1">
    <source>
        <dbReference type="Pfam" id="PF14529"/>
    </source>
</evidence>
<feature type="domain" description="Endonuclease/exonuclease/phosphatase" evidence="1">
    <location>
        <begin position="146"/>
        <end position="259"/>
    </location>
</feature>